<dbReference type="EMBL" id="CP063056">
    <property type="protein sequence ID" value="QPB42117.1"/>
    <property type="molecule type" value="Genomic_DNA"/>
</dbReference>
<keyword evidence="4 9" id="KW-1003">Cell membrane</keyword>
<comment type="similarity">
    <text evidence="2 9">Belongs to the membrane fusion protein (MFP) (TC 8.A.1) family.</text>
</comment>
<evidence type="ECO:0000259" key="11">
    <source>
        <dbReference type="Pfam" id="PF26002"/>
    </source>
</evidence>
<evidence type="ECO:0000313" key="13">
    <source>
        <dbReference type="Proteomes" id="UP000663069"/>
    </source>
</evidence>
<dbReference type="InterPro" id="IPR050739">
    <property type="entry name" value="MFP"/>
</dbReference>
<name>A0ABX6UVM3_9PAST</name>
<gene>
    <name evidence="12" type="ORF">IHV77_09350</name>
</gene>
<dbReference type="InterPro" id="IPR058982">
    <property type="entry name" value="Beta-barrel_AprE"/>
</dbReference>
<keyword evidence="3 9" id="KW-0813">Transport</keyword>
<protein>
    <recommendedName>
        <fullName evidence="9">Membrane fusion protein (MFP) family protein</fullName>
    </recommendedName>
</protein>
<dbReference type="NCBIfam" id="TIGR01843">
    <property type="entry name" value="type_I_hlyD"/>
    <property type="match status" value="1"/>
</dbReference>
<dbReference type="PANTHER" id="PTHR30386">
    <property type="entry name" value="MEMBRANE FUSION SUBUNIT OF EMRAB-TOLC MULTIDRUG EFFLUX PUMP"/>
    <property type="match status" value="1"/>
</dbReference>
<evidence type="ECO:0000256" key="4">
    <source>
        <dbReference type="ARBA" id="ARBA00022475"/>
    </source>
</evidence>
<keyword evidence="13" id="KW-1185">Reference proteome</keyword>
<dbReference type="PROSITE" id="PS00543">
    <property type="entry name" value="HLYD_FAMILY"/>
    <property type="match status" value="1"/>
</dbReference>
<evidence type="ECO:0000313" key="12">
    <source>
        <dbReference type="EMBL" id="QPB42117.1"/>
    </source>
</evidence>
<dbReference type="PRINTS" id="PR01490">
    <property type="entry name" value="RTXTOXIND"/>
</dbReference>
<evidence type="ECO:0000256" key="3">
    <source>
        <dbReference type="ARBA" id="ARBA00022448"/>
    </source>
</evidence>
<keyword evidence="5 9" id="KW-0997">Cell inner membrane</keyword>
<evidence type="ECO:0000256" key="2">
    <source>
        <dbReference type="ARBA" id="ARBA00009477"/>
    </source>
</evidence>
<comment type="subcellular location">
    <subcellularLocation>
        <location evidence="1 9">Cell inner membrane</location>
        <topology evidence="1 9">Single-pass membrane protein</topology>
    </subcellularLocation>
</comment>
<keyword evidence="8 9" id="KW-0472">Membrane</keyword>
<proteinExistence type="inferred from homology"/>
<sequence length="478" mass="54712">MKTWLMGVYEFFLRYRSIWRDTWKIRHELDSPIREKDEHEFLPAHLELIETPVSKKPRAIAYFIMAFLVLALILSIWGKVEIVATAGGKLVYNGHSKEIKPIENAIVDKILVQEGDKVQQGDILLKLTALGADADALKTHSSLQQMKLEQYRYQLLSQAIEKGYLPPFELPKERIFEDLDENTKLSLKSLVEEQFSTWQKQKRQKALNLTKKEAEKLTALARIKRYEGVSKIEKSRLNDFKILLKEKSVSKHAVLEQENKYLEAINELAVYQSQLQQIENEILLAKEEYELVTQLFKNEVLDKLRQVTDNIKISRLELDKNKQRQQASVIKAPVSGKIQQLKTHTEGGVVTTAETLMVIVPEEDTLEVVALIPNKDIGFVNQGQEAIIKLEAFPYTRYGYLTGKVKNINLDAIEHQQLGLVFSTIISIDKNTLFAKDKEIALTSGMAVTAEIKTGMRTVISYLLSPLEESFSEGLRER</sequence>
<dbReference type="InterPro" id="IPR006144">
    <property type="entry name" value="Secretion_HlyD_CS"/>
</dbReference>
<feature type="transmembrane region" description="Helical" evidence="9">
    <location>
        <begin position="59"/>
        <end position="77"/>
    </location>
</feature>
<dbReference type="Proteomes" id="UP000663069">
    <property type="component" value="Chromosome"/>
</dbReference>
<reference evidence="12 13" key="1">
    <citation type="submission" date="2020-10" db="EMBL/GenBank/DDBJ databases">
        <title>Genome Sequencing of Rodentibacter spp. strain DSM111151.</title>
        <authorList>
            <person name="Benga L."/>
            <person name="Lautwein T."/>
        </authorList>
    </citation>
    <scope>NUCLEOTIDE SEQUENCE [LARGE SCALE GENOMIC DNA]</scope>
    <source>
        <strain evidence="12 13">DSM 111151</strain>
    </source>
</reference>
<keyword evidence="7 9" id="KW-1133">Transmembrane helix</keyword>
<dbReference type="Gene3D" id="2.40.30.170">
    <property type="match status" value="1"/>
</dbReference>
<evidence type="ECO:0000256" key="7">
    <source>
        <dbReference type="ARBA" id="ARBA00022989"/>
    </source>
</evidence>
<feature type="coiled-coil region" evidence="10">
    <location>
        <begin position="261"/>
        <end position="295"/>
    </location>
</feature>
<dbReference type="RefSeq" id="WP_194811699.1">
    <property type="nucleotide sequence ID" value="NZ_CP063056.1"/>
</dbReference>
<dbReference type="Pfam" id="PF26002">
    <property type="entry name" value="Beta-barrel_AprE"/>
    <property type="match status" value="1"/>
</dbReference>
<dbReference type="InterPro" id="IPR010129">
    <property type="entry name" value="T1SS_HlyD"/>
</dbReference>
<dbReference type="PANTHER" id="PTHR30386:SF27">
    <property type="entry name" value="MEMBRANE FUSION PROTEIN (MFP) FAMILY PROTEIN"/>
    <property type="match status" value="1"/>
</dbReference>
<evidence type="ECO:0000256" key="8">
    <source>
        <dbReference type="ARBA" id="ARBA00023136"/>
    </source>
</evidence>
<accession>A0ABX6UVM3</accession>
<evidence type="ECO:0000256" key="5">
    <source>
        <dbReference type="ARBA" id="ARBA00022519"/>
    </source>
</evidence>
<evidence type="ECO:0000256" key="6">
    <source>
        <dbReference type="ARBA" id="ARBA00022692"/>
    </source>
</evidence>
<evidence type="ECO:0000256" key="10">
    <source>
        <dbReference type="SAM" id="Coils"/>
    </source>
</evidence>
<feature type="domain" description="AprE-like beta-barrel" evidence="11">
    <location>
        <begin position="367"/>
        <end position="455"/>
    </location>
</feature>
<evidence type="ECO:0000256" key="9">
    <source>
        <dbReference type="RuleBase" id="RU365093"/>
    </source>
</evidence>
<organism evidence="12 13">
    <name type="scientific">Rodentibacter haemolyticus</name>
    <dbReference type="NCBI Taxonomy" id="2778911"/>
    <lineage>
        <taxon>Bacteria</taxon>
        <taxon>Pseudomonadati</taxon>
        <taxon>Pseudomonadota</taxon>
        <taxon>Gammaproteobacteria</taxon>
        <taxon>Pasteurellales</taxon>
        <taxon>Pasteurellaceae</taxon>
        <taxon>Rodentibacter</taxon>
    </lineage>
</organism>
<evidence type="ECO:0000256" key="1">
    <source>
        <dbReference type="ARBA" id="ARBA00004377"/>
    </source>
</evidence>
<keyword evidence="6 9" id="KW-0812">Transmembrane</keyword>
<keyword evidence="10" id="KW-0175">Coiled coil</keyword>